<dbReference type="EC" id="3.4.21.88" evidence="13"/>
<feature type="DNA-binding region" description="H-T-H motif" evidence="13">
    <location>
        <begin position="42"/>
        <end position="62"/>
    </location>
</feature>
<keyword evidence="5 13" id="KW-0227">DNA damage</keyword>
<evidence type="ECO:0000313" key="17">
    <source>
        <dbReference type="EMBL" id="QKM64141.1"/>
    </source>
</evidence>
<dbReference type="InterPro" id="IPR039418">
    <property type="entry name" value="LexA-like"/>
</dbReference>
<dbReference type="SUPFAM" id="SSF46785">
    <property type="entry name" value="Winged helix' DNA-binding domain"/>
    <property type="match status" value="1"/>
</dbReference>
<proteinExistence type="inferred from homology"/>
<keyword evidence="3 13" id="KW-0678">Repressor</keyword>
<accession>A0A6M9PV21</accession>
<dbReference type="Pfam" id="PF01726">
    <property type="entry name" value="LexA_DNA_bind"/>
    <property type="match status" value="1"/>
</dbReference>
<comment type="similarity">
    <text evidence="1 13 14">Belongs to the peptidase S24 family.</text>
</comment>
<evidence type="ECO:0000256" key="5">
    <source>
        <dbReference type="ARBA" id="ARBA00022763"/>
    </source>
</evidence>
<keyword evidence="9 13" id="KW-0238">DNA-binding</keyword>
<dbReference type="InterPro" id="IPR036388">
    <property type="entry name" value="WH-like_DNA-bd_sf"/>
</dbReference>
<evidence type="ECO:0000256" key="14">
    <source>
        <dbReference type="RuleBase" id="RU003991"/>
    </source>
</evidence>
<sequence>MDINTVDYSEELTALPKLTPRQSEILDLITKAIDESGLPPTRAEIATQLGFASANAAEEHLRALAKKGYIELTPGTSRGIRIPQRFNQTQHANKYRQLSLPSGALQQLTLPLIGRVAAGSPIMAVEHIEKQVPIDPSLFSKGADYLLKVKGMSMRDAGILDGDYLAVRKTTEVRNGDIVVARLDDEVTVKRWQQKKTANGMVIELQAENPDFKNILVDGRQPNFAIEGQAVGLIRAEGL</sequence>
<keyword evidence="7 13" id="KW-0068">Autocatalytic cleavage</keyword>
<keyword evidence="12 13" id="KW-0742">SOS response</keyword>
<dbReference type="Pfam" id="PF00717">
    <property type="entry name" value="Peptidase_S24"/>
    <property type="match status" value="1"/>
</dbReference>
<dbReference type="InterPro" id="IPR015927">
    <property type="entry name" value="Peptidase_S24_S26A/B/C"/>
</dbReference>
<dbReference type="AlphaFoldDB" id="A0A6M9PV21"/>
<dbReference type="KEGG" id="ptrp:DCO17_02190"/>
<comment type="subunit">
    <text evidence="2 13">Homodimer.</text>
</comment>
<comment type="function">
    <text evidence="13">Represses a number of genes involved in the response to DNA damage (SOS response), including recA and lexA. In the presence of single-stranded DNA, RecA interacts with LexA causing an autocatalytic cleavage which disrupts the DNA-binding part of LexA, leading to derepression of the SOS regulon and eventually DNA repair.</text>
</comment>
<dbReference type="SUPFAM" id="SSF51306">
    <property type="entry name" value="LexA/Signal peptidase"/>
    <property type="match status" value="1"/>
</dbReference>
<evidence type="ECO:0000256" key="8">
    <source>
        <dbReference type="ARBA" id="ARBA00023015"/>
    </source>
</evidence>
<dbReference type="GO" id="GO:0045892">
    <property type="term" value="P:negative regulation of DNA-templated transcription"/>
    <property type="evidence" value="ECO:0007669"/>
    <property type="project" value="UniProtKB-UniRule"/>
</dbReference>
<dbReference type="PRINTS" id="PR00726">
    <property type="entry name" value="LEXASERPTASE"/>
</dbReference>
<feature type="domain" description="LexA repressor DNA-binding" evidence="16">
    <location>
        <begin position="17"/>
        <end position="79"/>
    </location>
</feature>
<dbReference type="GO" id="GO:0003677">
    <property type="term" value="F:DNA binding"/>
    <property type="evidence" value="ECO:0007669"/>
    <property type="project" value="UniProtKB-UniRule"/>
</dbReference>
<gene>
    <name evidence="13" type="primary">lexA</name>
    <name evidence="17" type="ORF">DCO17_02190</name>
</gene>
<evidence type="ECO:0000256" key="13">
    <source>
        <dbReference type="HAMAP-Rule" id="MF_00015"/>
    </source>
</evidence>
<dbReference type="Gene3D" id="1.10.10.10">
    <property type="entry name" value="Winged helix-like DNA-binding domain superfamily/Winged helix DNA-binding domain"/>
    <property type="match status" value="1"/>
</dbReference>
<feature type="active site" description="For autocatalytic cleavage activity" evidence="13">
    <location>
        <position position="190"/>
    </location>
</feature>
<dbReference type="FunFam" id="1.10.10.10:FF:000009">
    <property type="entry name" value="LexA repressor"/>
    <property type="match status" value="1"/>
</dbReference>
<keyword evidence="4 13" id="KW-0235">DNA replication</keyword>
<dbReference type="InterPro" id="IPR006200">
    <property type="entry name" value="LexA"/>
</dbReference>
<dbReference type="FunFam" id="2.10.109.10:FF:000001">
    <property type="entry name" value="LexA repressor"/>
    <property type="match status" value="1"/>
</dbReference>
<dbReference type="HAMAP" id="MF_00015">
    <property type="entry name" value="LexA"/>
    <property type="match status" value="1"/>
</dbReference>
<dbReference type="GO" id="GO:0006260">
    <property type="term" value="P:DNA replication"/>
    <property type="evidence" value="ECO:0007669"/>
    <property type="project" value="UniProtKB-UniRule"/>
</dbReference>
<dbReference type="InterPro" id="IPR050077">
    <property type="entry name" value="LexA_repressor"/>
</dbReference>
<dbReference type="PANTHER" id="PTHR33516:SF2">
    <property type="entry name" value="LEXA REPRESSOR-RELATED"/>
    <property type="match status" value="1"/>
</dbReference>
<evidence type="ECO:0000256" key="11">
    <source>
        <dbReference type="ARBA" id="ARBA00023204"/>
    </source>
</evidence>
<evidence type="ECO:0000256" key="2">
    <source>
        <dbReference type="ARBA" id="ARBA00011738"/>
    </source>
</evidence>
<feature type="active site" description="For autocatalytic cleavage activity" evidence="13">
    <location>
        <position position="153"/>
    </location>
</feature>
<dbReference type="GO" id="GO:0006281">
    <property type="term" value="P:DNA repair"/>
    <property type="evidence" value="ECO:0007669"/>
    <property type="project" value="UniProtKB-UniRule"/>
</dbReference>
<protein>
    <recommendedName>
        <fullName evidence="13">LexA repressor</fullName>
        <ecNumber evidence="13">3.4.21.88</ecNumber>
    </recommendedName>
</protein>
<evidence type="ECO:0000259" key="15">
    <source>
        <dbReference type="Pfam" id="PF00717"/>
    </source>
</evidence>
<evidence type="ECO:0000256" key="6">
    <source>
        <dbReference type="ARBA" id="ARBA00022801"/>
    </source>
</evidence>
<dbReference type="PANTHER" id="PTHR33516">
    <property type="entry name" value="LEXA REPRESSOR"/>
    <property type="match status" value="1"/>
</dbReference>
<keyword evidence="10 13" id="KW-0804">Transcription</keyword>
<evidence type="ECO:0000256" key="7">
    <source>
        <dbReference type="ARBA" id="ARBA00022813"/>
    </source>
</evidence>
<dbReference type="InterPro" id="IPR036390">
    <property type="entry name" value="WH_DNA-bd_sf"/>
</dbReference>
<dbReference type="EMBL" id="CP028942">
    <property type="protein sequence ID" value="QKM64141.1"/>
    <property type="molecule type" value="Genomic_DNA"/>
</dbReference>
<dbReference type="InterPro" id="IPR006199">
    <property type="entry name" value="LexA_DNA-bd_dom"/>
</dbReference>
<dbReference type="CDD" id="cd06529">
    <property type="entry name" value="S24_LexA-like"/>
    <property type="match status" value="1"/>
</dbReference>
<comment type="catalytic activity">
    <reaction evidence="13">
        <text>Hydrolysis of Ala-|-Gly bond in repressor LexA.</text>
        <dbReference type="EC" id="3.4.21.88"/>
    </reaction>
</comment>
<dbReference type="Proteomes" id="UP000503312">
    <property type="component" value="Chromosome"/>
</dbReference>
<dbReference type="Gene3D" id="2.10.109.10">
    <property type="entry name" value="Umud Fragment, subunit A"/>
    <property type="match status" value="1"/>
</dbReference>
<feature type="site" description="Cleavage; by autolysis" evidence="13">
    <location>
        <begin position="118"/>
        <end position="119"/>
    </location>
</feature>
<evidence type="ECO:0000256" key="3">
    <source>
        <dbReference type="ARBA" id="ARBA00022491"/>
    </source>
</evidence>
<dbReference type="GO" id="GO:0004252">
    <property type="term" value="F:serine-type endopeptidase activity"/>
    <property type="evidence" value="ECO:0007669"/>
    <property type="project" value="UniProtKB-UniRule"/>
</dbReference>
<feature type="domain" description="Peptidase S24/S26A/S26B/S26C" evidence="15">
    <location>
        <begin position="111"/>
        <end position="231"/>
    </location>
</feature>
<dbReference type="RefSeq" id="WP_173955181.1">
    <property type="nucleotide sequence ID" value="NZ_CP028942.1"/>
</dbReference>
<organism evidence="17 18">
    <name type="scientific">Polynucleobacter tropicus</name>
    <dbReference type="NCBI Taxonomy" id="1743174"/>
    <lineage>
        <taxon>Bacteria</taxon>
        <taxon>Pseudomonadati</taxon>
        <taxon>Pseudomonadota</taxon>
        <taxon>Betaproteobacteria</taxon>
        <taxon>Burkholderiales</taxon>
        <taxon>Burkholderiaceae</taxon>
        <taxon>Polynucleobacter</taxon>
    </lineage>
</organism>
<evidence type="ECO:0000256" key="4">
    <source>
        <dbReference type="ARBA" id="ARBA00022705"/>
    </source>
</evidence>
<keyword evidence="18" id="KW-1185">Reference proteome</keyword>
<evidence type="ECO:0000256" key="12">
    <source>
        <dbReference type="ARBA" id="ARBA00023236"/>
    </source>
</evidence>
<dbReference type="GO" id="GO:0006508">
    <property type="term" value="P:proteolysis"/>
    <property type="evidence" value="ECO:0007669"/>
    <property type="project" value="InterPro"/>
</dbReference>
<dbReference type="InterPro" id="IPR036286">
    <property type="entry name" value="LexA/Signal_pep-like_sf"/>
</dbReference>
<evidence type="ECO:0000256" key="1">
    <source>
        <dbReference type="ARBA" id="ARBA00007484"/>
    </source>
</evidence>
<name>A0A6M9PV21_9BURK</name>
<reference evidence="17 18" key="1">
    <citation type="submission" date="2018-04" db="EMBL/GenBank/DDBJ databases">
        <title>Polynucleobacter sp. UH21B genome.</title>
        <authorList>
            <person name="Hahn M.W."/>
        </authorList>
    </citation>
    <scope>NUCLEOTIDE SEQUENCE [LARGE SCALE GENOMIC DNA]</scope>
    <source>
        <strain evidence="17 18">MWH-UH21B</strain>
    </source>
</reference>
<keyword evidence="11 13" id="KW-0234">DNA repair</keyword>
<evidence type="ECO:0000259" key="16">
    <source>
        <dbReference type="Pfam" id="PF01726"/>
    </source>
</evidence>
<evidence type="ECO:0000256" key="10">
    <source>
        <dbReference type="ARBA" id="ARBA00023163"/>
    </source>
</evidence>
<dbReference type="InterPro" id="IPR006197">
    <property type="entry name" value="Peptidase_S24_LexA"/>
</dbReference>
<keyword evidence="6 13" id="KW-0378">Hydrolase</keyword>
<keyword evidence="8 13" id="KW-0805">Transcription regulation</keyword>
<evidence type="ECO:0000256" key="9">
    <source>
        <dbReference type="ARBA" id="ARBA00023125"/>
    </source>
</evidence>
<dbReference type="NCBIfam" id="TIGR00498">
    <property type="entry name" value="lexA"/>
    <property type="match status" value="1"/>
</dbReference>
<dbReference type="GO" id="GO:0009432">
    <property type="term" value="P:SOS response"/>
    <property type="evidence" value="ECO:0007669"/>
    <property type="project" value="UniProtKB-UniRule"/>
</dbReference>
<evidence type="ECO:0000313" key="18">
    <source>
        <dbReference type="Proteomes" id="UP000503312"/>
    </source>
</evidence>